<evidence type="ECO:0000313" key="2">
    <source>
        <dbReference type="Proteomes" id="UP001597362"/>
    </source>
</evidence>
<evidence type="ECO:0000313" key="1">
    <source>
        <dbReference type="EMBL" id="MFD2115275.1"/>
    </source>
</evidence>
<organism evidence="1 2">
    <name type="scientific">Paenibacillus yanchengensis</name>
    <dbReference type="NCBI Taxonomy" id="2035833"/>
    <lineage>
        <taxon>Bacteria</taxon>
        <taxon>Bacillati</taxon>
        <taxon>Bacillota</taxon>
        <taxon>Bacilli</taxon>
        <taxon>Bacillales</taxon>
        <taxon>Paenibacillaceae</taxon>
        <taxon>Paenibacillus</taxon>
    </lineage>
</organism>
<gene>
    <name evidence="1" type="ORF">ACFSJH_05950</name>
</gene>
<comment type="caution">
    <text evidence="1">The sequence shown here is derived from an EMBL/GenBank/DDBJ whole genome shotgun (WGS) entry which is preliminary data.</text>
</comment>
<dbReference type="RefSeq" id="WP_377770305.1">
    <property type="nucleotide sequence ID" value="NZ_JBHUHO010000014.1"/>
</dbReference>
<reference evidence="2" key="1">
    <citation type="journal article" date="2019" name="Int. J. Syst. Evol. Microbiol.">
        <title>The Global Catalogue of Microorganisms (GCM) 10K type strain sequencing project: providing services to taxonomists for standard genome sequencing and annotation.</title>
        <authorList>
            <consortium name="The Broad Institute Genomics Platform"/>
            <consortium name="The Broad Institute Genome Sequencing Center for Infectious Disease"/>
            <person name="Wu L."/>
            <person name="Ma J."/>
        </authorList>
    </citation>
    <scope>NUCLEOTIDE SEQUENCE [LARGE SCALE GENOMIC DNA]</scope>
    <source>
        <strain evidence="2">GH52</strain>
    </source>
</reference>
<accession>A0ABW4YI47</accession>
<dbReference type="EMBL" id="JBHUHO010000014">
    <property type="protein sequence ID" value="MFD2115275.1"/>
    <property type="molecule type" value="Genomic_DNA"/>
</dbReference>
<protein>
    <submittedName>
        <fullName evidence="1">Uncharacterized protein</fullName>
    </submittedName>
</protein>
<sequence length="105" mass="12536">MKFRKFSKYGLLFIVLLSFSILFITQYSEKVKYEKYVSNMMNNDLHKLIGMIDEMNNSYNLIFSTNQLTKEQSRILMSQNEEISNIIREYRDLAVAINKRNDSFN</sequence>
<proteinExistence type="predicted"/>
<name>A0ABW4YI47_9BACL</name>
<keyword evidence="2" id="KW-1185">Reference proteome</keyword>
<dbReference type="Proteomes" id="UP001597362">
    <property type="component" value="Unassembled WGS sequence"/>
</dbReference>